<dbReference type="AlphaFoldDB" id="A0A7W6F4P1"/>
<reference evidence="2 3" key="1">
    <citation type="submission" date="2020-08" db="EMBL/GenBank/DDBJ databases">
        <title>Genomic Encyclopedia of Type Strains, Phase IV (KMG-IV): sequencing the most valuable type-strain genomes for metagenomic binning, comparative biology and taxonomic classification.</title>
        <authorList>
            <person name="Goeker M."/>
        </authorList>
    </citation>
    <scope>NUCLEOTIDE SEQUENCE [LARGE SCALE GENOMIC DNA]</scope>
    <source>
        <strain evidence="2 3">DSM 19512</strain>
    </source>
</reference>
<accession>A0A7W6F4P1</accession>
<keyword evidence="3" id="KW-1185">Reference proteome</keyword>
<evidence type="ECO:0000313" key="2">
    <source>
        <dbReference type="EMBL" id="MBB3881176.1"/>
    </source>
</evidence>
<keyword evidence="1" id="KW-0472">Membrane</keyword>
<sequence length="119" mass="12887">MDTSAWNALAGNIGNLLTLAGTLGGTFLGSWLQRRSALKTAKDMIQIERHKYTQDRLWDVRKEAYTSIIAGLRATAKAANVVNDGFNDGYMHPECGSAWKRDPGSGVIGVEKGPLIPLV</sequence>
<dbReference type="EMBL" id="JACIDH010000045">
    <property type="protein sequence ID" value="MBB3881176.1"/>
    <property type="molecule type" value="Genomic_DNA"/>
</dbReference>
<protein>
    <submittedName>
        <fullName evidence="2">Uncharacterized protein</fullName>
    </submittedName>
</protein>
<proteinExistence type="predicted"/>
<comment type="caution">
    <text evidence="2">The sequence shown here is derived from an EMBL/GenBank/DDBJ whole genome shotgun (WGS) entry which is preliminary data.</text>
</comment>
<gene>
    <name evidence="2" type="ORF">GGR48_003639</name>
</gene>
<evidence type="ECO:0000313" key="3">
    <source>
        <dbReference type="Proteomes" id="UP000538670"/>
    </source>
</evidence>
<evidence type="ECO:0000256" key="1">
    <source>
        <dbReference type="SAM" id="Phobius"/>
    </source>
</evidence>
<dbReference type="RefSeq" id="WP_183953186.1">
    <property type="nucleotide sequence ID" value="NZ_JACIDH010000045.1"/>
</dbReference>
<feature type="transmembrane region" description="Helical" evidence="1">
    <location>
        <begin position="12"/>
        <end position="32"/>
    </location>
</feature>
<keyword evidence="1" id="KW-0812">Transmembrane</keyword>
<name>A0A7W6F4P1_9SPHN</name>
<keyword evidence="1" id="KW-1133">Transmembrane helix</keyword>
<dbReference type="Proteomes" id="UP000538670">
    <property type="component" value="Unassembled WGS sequence"/>
</dbReference>
<organism evidence="2 3">
    <name type="scientific">Sphingomonas pseudosanguinis</name>
    <dbReference type="NCBI Taxonomy" id="413712"/>
    <lineage>
        <taxon>Bacteria</taxon>
        <taxon>Pseudomonadati</taxon>
        <taxon>Pseudomonadota</taxon>
        <taxon>Alphaproteobacteria</taxon>
        <taxon>Sphingomonadales</taxon>
        <taxon>Sphingomonadaceae</taxon>
        <taxon>Sphingomonas</taxon>
    </lineage>
</organism>